<sequence>MKSPDEDEAQHHNPTRWPPRLEGGPGGSPGVVTATGARIVQEKHKGPVTQILLLEVCTLEIHLPEREPRLSQTVLYLPPDISPGTPMVGLSTCYSKLRHRA</sequence>
<evidence type="ECO:0000313" key="2">
    <source>
        <dbReference type="EMBL" id="KFO23445.1"/>
    </source>
</evidence>
<gene>
    <name evidence="2" type="ORF">H920_15205</name>
</gene>
<accession>A0A091CZT5</accession>
<evidence type="ECO:0000256" key="1">
    <source>
        <dbReference type="SAM" id="MobiDB-lite"/>
    </source>
</evidence>
<dbReference type="AlphaFoldDB" id="A0A091CZT5"/>
<feature type="region of interest" description="Disordered" evidence="1">
    <location>
        <begin position="1"/>
        <end position="35"/>
    </location>
</feature>
<protein>
    <submittedName>
        <fullName evidence="2">Uncharacterized protein</fullName>
    </submittedName>
</protein>
<keyword evidence="3" id="KW-1185">Reference proteome</keyword>
<proteinExistence type="predicted"/>
<reference evidence="2 3" key="1">
    <citation type="submission" date="2013-11" db="EMBL/GenBank/DDBJ databases">
        <title>The Damaraland mole rat (Fukomys damarensis) genome and evolution of African mole rats.</title>
        <authorList>
            <person name="Gladyshev V.N."/>
            <person name="Fang X."/>
        </authorList>
    </citation>
    <scope>NUCLEOTIDE SEQUENCE [LARGE SCALE GENOMIC DNA]</scope>
    <source>
        <tissue evidence="2">Liver</tissue>
    </source>
</reference>
<evidence type="ECO:0000313" key="3">
    <source>
        <dbReference type="Proteomes" id="UP000028990"/>
    </source>
</evidence>
<dbReference type="EMBL" id="KN123763">
    <property type="protein sequence ID" value="KFO23445.1"/>
    <property type="molecule type" value="Genomic_DNA"/>
</dbReference>
<organism evidence="2 3">
    <name type="scientific">Fukomys damarensis</name>
    <name type="common">Damaraland mole rat</name>
    <name type="synonym">Cryptomys damarensis</name>
    <dbReference type="NCBI Taxonomy" id="885580"/>
    <lineage>
        <taxon>Eukaryota</taxon>
        <taxon>Metazoa</taxon>
        <taxon>Chordata</taxon>
        <taxon>Craniata</taxon>
        <taxon>Vertebrata</taxon>
        <taxon>Euteleostomi</taxon>
        <taxon>Mammalia</taxon>
        <taxon>Eutheria</taxon>
        <taxon>Euarchontoglires</taxon>
        <taxon>Glires</taxon>
        <taxon>Rodentia</taxon>
        <taxon>Hystricomorpha</taxon>
        <taxon>Bathyergidae</taxon>
        <taxon>Fukomys</taxon>
    </lineage>
</organism>
<dbReference type="Proteomes" id="UP000028990">
    <property type="component" value="Unassembled WGS sequence"/>
</dbReference>
<name>A0A091CZT5_FUKDA</name>